<protein>
    <submittedName>
        <fullName evidence="1">Uncharacterized protein</fullName>
    </submittedName>
</protein>
<organism evidence="1 2">
    <name type="scientific">Rotaria sordida</name>
    <dbReference type="NCBI Taxonomy" id="392033"/>
    <lineage>
        <taxon>Eukaryota</taxon>
        <taxon>Metazoa</taxon>
        <taxon>Spiralia</taxon>
        <taxon>Gnathifera</taxon>
        <taxon>Rotifera</taxon>
        <taxon>Eurotatoria</taxon>
        <taxon>Bdelloidea</taxon>
        <taxon>Philodinida</taxon>
        <taxon>Philodinidae</taxon>
        <taxon>Rotaria</taxon>
    </lineage>
</organism>
<evidence type="ECO:0000313" key="2">
    <source>
        <dbReference type="Proteomes" id="UP000663874"/>
    </source>
</evidence>
<name>A0A819JK79_9BILA</name>
<dbReference type="Proteomes" id="UP000663874">
    <property type="component" value="Unassembled WGS sequence"/>
</dbReference>
<sequence>QYPDTLRCPCTKLAIPYGTFVNVVPSFHQVCSSNFVSQSWIDFAFKTNTTFIWPMDIRTSLSAMWQLIAAFCSSATKIIPDALNEFSNLPLINTMILPEDLLQTKTHTALDSILQRTE</sequence>
<reference evidence="1" key="1">
    <citation type="submission" date="2021-02" db="EMBL/GenBank/DDBJ databases">
        <authorList>
            <person name="Nowell W R."/>
        </authorList>
    </citation>
    <scope>NUCLEOTIDE SEQUENCE</scope>
</reference>
<gene>
    <name evidence="1" type="ORF">FNK824_LOCUS22363</name>
</gene>
<dbReference type="AlphaFoldDB" id="A0A819JK79"/>
<accession>A0A819JK79</accession>
<feature type="non-terminal residue" evidence="1">
    <location>
        <position position="1"/>
    </location>
</feature>
<evidence type="ECO:0000313" key="1">
    <source>
        <dbReference type="EMBL" id="CAF3935239.1"/>
    </source>
</evidence>
<comment type="caution">
    <text evidence="1">The sequence shown here is derived from an EMBL/GenBank/DDBJ whole genome shotgun (WGS) entry which is preliminary data.</text>
</comment>
<proteinExistence type="predicted"/>
<dbReference type="EMBL" id="CAJOBE010004514">
    <property type="protein sequence ID" value="CAF3935239.1"/>
    <property type="molecule type" value="Genomic_DNA"/>
</dbReference>